<dbReference type="InterPro" id="IPR036950">
    <property type="entry name" value="PBP_transglycosylase"/>
</dbReference>
<accession>A0ABP6L058</accession>
<name>A0ABP6L058_9ACTN</name>
<dbReference type="SUPFAM" id="SSF56601">
    <property type="entry name" value="beta-lactamase/transpeptidase-like"/>
    <property type="match status" value="1"/>
</dbReference>
<feature type="transmembrane region" description="Helical" evidence="10">
    <location>
        <begin position="42"/>
        <end position="71"/>
    </location>
</feature>
<evidence type="ECO:0000313" key="14">
    <source>
        <dbReference type="Proteomes" id="UP001501035"/>
    </source>
</evidence>
<evidence type="ECO:0000256" key="3">
    <source>
        <dbReference type="ARBA" id="ARBA00022676"/>
    </source>
</evidence>
<evidence type="ECO:0000256" key="9">
    <source>
        <dbReference type="SAM" id="MobiDB-lite"/>
    </source>
</evidence>
<dbReference type="EMBL" id="BAAAVS010000015">
    <property type="protein sequence ID" value="GAA3028605.1"/>
    <property type="molecule type" value="Genomic_DNA"/>
</dbReference>
<keyword evidence="2" id="KW-0645">Protease</keyword>
<keyword evidence="5" id="KW-0378">Hydrolase</keyword>
<feature type="region of interest" description="Disordered" evidence="9">
    <location>
        <begin position="662"/>
        <end position="734"/>
    </location>
</feature>
<dbReference type="PANTHER" id="PTHR32282:SF34">
    <property type="entry name" value="PENICILLIN-BINDING PROTEIN 1A"/>
    <property type="match status" value="1"/>
</dbReference>
<comment type="catalytic activity">
    <reaction evidence="7">
        <text>Preferential cleavage: (Ac)2-L-Lys-D-Ala-|-D-Ala. Also transpeptidation of peptidyl-alanyl moieties that are N-acyl substituents of D-alanine.</text>
        <dbReference type="EC" id="3.4.16.4"/>
    </reaction>
</comment>
<feature type="region of interest" description="Disordered" evidence="9">
    <location>
        <begin position="1"/>
        <end position="30"/>
    </location>
</feature>
<keyword evidence="6" id="KW-0511">Multifunctional enzyme</keyword>
<dbReference type="PANTHER" id="PTHR32282">
    <property type="entry name" value="BINDING PROTEIN TRANSPEPTIDASE, PUTATIVE-RELATED"/>
    <property type="match status" value="1"/>
</dbReference>
<proteinExistence type="predicted"/>
<dbReference type="Pfam" id="PF00912">
    <property type="entry name" value="Transgly"/>
    <property type="match status" value="1"/>
</dbReference>
<keyword evidence="4" id="KW-0808">Transferase</keyword>
<dbReference type="Gene3D" id="3.40.710.10">
    <property type="entry name" value="DD-peptidase/beta-lactamase superfamily"/>
    <property type="match status" value="1"/>
</dbReference>
<evidence type="ECO:0000256" key="6">
    <source>
        <dbReference type="ARBA" id="ARBA00023268"/>
    </source>
</evidence>
<dbReference type="SUPFAM" id="SSF53955">
    <property type="entry name" value="Lysozyme-like"/>
    <property type="match status" value="1"/>
</dbReference>
<reference evidence="14" key="1">
    <citation type="journal article" date="2019" name="Int. J. Syst. Evol. Microbiol.">
        <title>The Global Catalogue of Microorganisms (GCM) 10K type strain sequencing project: providing services to taxonomists for standard genome sequencing and annotation.</title>
        <authorList>
            <consortium name="The Broad Institute Genomics Platform"/>
            <consortium name="The Broad Institute Genome Sequencing Center for Infectious Disease"/>
            <person name="Wu L."/>
            <person name="Ma J."/>
        </authorList>
    </citation>
    <scope>NUCLEOTIDE SEQUENCE [LARGE SCALE GENOMIC DNA]</scope>
    <source>
        <strain evidence="14">JCM 14234</strain>
    </source>
</reference>
<keyword evidence="10" id="KW-0812">Transmembrane</keyword>
<dbReference type="Gene3D" id="1.10.3810.10">
    <property type="entry name" value="Biosynthetic peptidoglycan transglycosylase-like"/>
    <property type="match status" value="1"/>
</dbReference>
<keyword evidence="14" id="KW-1185">Reference proteome</keyword>
<comment type="caution">
    <text evidence="13">The sequence shown here is derived from an EMBL/GenBank/DDBJ whole genome shotgun (WGS) entry which is preliminary data.</text>
</comment>
<evidence type="ECO:0000259" key="12">
    <source>
        <dbReference type="Pfam" id="PF00912"/>
    </source>
</evidence>
<dbReference type="InterPro" id="IPR001460">
    <property type="entry name" value="PCN-bd_Tpept"/>
</dbReference>
<comment type="catalytic activity">
    <reaction evidence="8">
        <text>[GlcNAc-(1-&gt;4)-Mur2Ac(oyl-L-Ala-gamma-D-Glu-L-Lys-D-Ala-D-Ala)](n)-di-trans,octa-cis-undecaprenyl diphosphate + beta-D-GlcNAc-(1-&gt;4)-Mur2Ac(oyl-L-Ala-gamma-D-Glu-L-Lys-D-Ala-D-Ala)-di-trans,octa-cis-undecaprenyl diphosphate = [GlcNAc-(1-&gt;4)-Mur2Ac(oyl-L-Ala-gamma-D-Glu-L-Lys-D-Ala-D-Ala)](n+1)-di-trans,octa-cis-undecaprenyl diphosphate + di-trans,octa-cis-undecaprenyl diphosphate + H(+)</text>
        <dbReference type="Rhea" id="RHEA:23708"/>
        <dbReference type="Rhea" id="RHEA-COMP:9602"/>
        <dbReference type="Rhea" id="RHEA-COMP:9603"/>
        <dbReference type="ChEBI" id="CHEBI:15378"/>
        <dbReference type="ChEBI" id="CHEBI:58405"/>
        <dbReference type="ChEBI" id="CHEBI:60033"/>
        <dbReference type="ChEBI" id="CHEBI:78435"/>
        <dbReference type="EC" id="2.4.99.28"/>
    </reaction>
</comment>
<dbReference type="InterPro" id="IPR023346">
    <property type="entry name" value="Lysozyme-like_dom_sf"/>
</dbReference>
<dbReference type="InterPro" id="IPR001264">
    <property type="entry name" value="Glyco_trans_51"/>
</dbReference>
<feature type="domain" description="Penicillin-binding protein transpeptidase" evidence="11">
    <location>
        <begin position="360"/>
        <end position="621"/>
    </location>
</feature>
<feature type="domain" description="Glycosyl transferase family 51" evidence="12">
    <location>
        <begin position="96"/>
        <end position="268"/>
    </location>
</feature>
<evidence type="ECO:0000256" key="7">
    <source>
        <dbReference type="ARBA" id="ARBA00034000"/>
    </source>
</evidence>
<organism evidence="13 14">
    <name type="scientific">Gordonia defluvii</name>
    <dbReference type="NCBI Taxonomy" id="283718"/>
    <lineage>
        <taxon>Bacteria</taxon>
        <taxon>Bacillati</taxon>
        <taxon>Actinomycetota</taxon>
        <taxon>Actinomycetes</taxon>
        <taxon>Mycobacteriales</taxon>
        <taxon>Gordoniaceae</taxon>
        <taxon>Gordonia</taxon>
    </lineage>
</organism>
<dbReference type="InterPro" id="IPR012338">
    <property type="entry name" value="Beta-lactam/transpept-like"/>
</dbReference>
<protein>
    <submittedName>
        <fullName evidence="13">Transglycosylase domain-containing protein</fullName>
    </submittedName>
</protein>
<evidence type="ECO:0000256" key="2">
    <source>
        <dbReference type="ARBA" id="ARBA00022670"/>
    </source>
</evidence>
<evidence type="ECO:0000256" key="1">
    <source>
        <dbReference type="ARBA" id="ARBA00022645"/>
    </source>
</evidence>
<keyword evidence="10" id="KW-1133">Transmembrane helix</keyword>
<evidence type="ECO:0000259" key="11">
    <source>
        <dbReference type="Pfam" id="PF00905"/>
    </source>
</evidence>
<evidence type="ECO:0000256" key="10">
    <source>
        <dbReference type="SAM" id="Phobius"/>
    </source>
</evidence>
<sequence length="734" mass="77898">MSSANGSHSGDTPSSSSKSGSASSKSLAAAREQKTVSRQKRIAWGAGLVGAFVPIIAVIGILAFLITYVFAHVPASGEIKHNQVANILYKDGSLMTKVIPPEGNRTDVKITDIPKSLQDAVIAAEDREFRSNSGFSVRGLGRAVVGRLTNREDAGGGSTITQQYVKNALVGDEHSYKRKFTELAIATKMSNEWTKDDIMAAYLNTIYFGRGAYGVSAAAQAYFKKDVAKLTPAESAVLAASIRSPSNYDPDTNPEAAHLRWNYVLDGMVTIGALTPADRASLKYPKVVKYREGSTQQDDGPMGLVKRQVLAELGELNITEQQVRTEGLKITTTIDKQNQKAATEAATSKLAEYPKTTRTGIVSIDPGTGGITGYYGGKDGQGWDYASAGLQTGSSFKVFALVAALQQDIPLSKIYSSAPYEGSGGLVVTNSDGESCGSCNLATAMKMSLNTVYYRLMMDLNGQAQAVADAAHRAGVAESFGDIPHTLQETNGGTEGGVVLGQYASRVLDMASAYATLAASGIYRKPHFVTKVENNDGVVLFDRKPDPGKRVFEAKVADNVTAALQPIAAYSNGNSLYDSTYGTRPSAAKTGTAQLGDTGQNKDAWMVGYTPQLSTAVWVGTDKGTALKTSWGGPMYGSGLPAQIWKATMDGALEGDQIKQFPTPEAVGGQAGVPYEAPPPPKHTPRTSEREFQRPRLPGEGDDGNVTVAPGITIPVPGQRAPRPRRPQRPDPGY</sequence>
<gene>
    <name evidence="13" type="ORF">GCM10010528_07850</name>
</gene>
<dbReference type="RefSeq" id="WP_290705942.1">
    <property type="nucleotide sequence ID" value="NZ_BAAAVS010000015.1"/>
</dbReference>
<evidence type="ECO:0000313" key="13">
    <source>
        <dbReference type="EMBL" id="GAA3028605.1"/>
    </source>
</evidence>
<feature type="compositionally biased region" description="Basic and acidic residues" evidence="9">
    <location>
        <begin position="686"/>
        <end position="699"/>
    </location>
</feature>
<dbReference type="Pfam" id="PF00905">
    <property type="entry name" value="Transpeptidase"/>
    <property type="match status" value="1"/>
</dbReference>
<evidence type="ECO:0000256" key="8">
    <source>
        <dbReference type="ARBA" id="ARBA00049902"/>
    </source>
</evidence>
<feature type="compositionally biased region" description="Polar residues" evidence="9">
    <location>
        <begin position="1"/>
        <end position="13"/>
    </location>
</feature>
<dbReference type="Proteomes" id="UP001501035">
    <property type="component" value="Unassembled WGS sequence"/>
</dbReference>
<dbReference type="InterPro" id="IPR050396">
    <property type="entry name" value="Glycosyltr_51/Transpeptidase"/>
</dbReference>
<evidence type="ECO:0000256" key="5">
    <source>
        <dbReference type="ARBA" id="ARBA00022801"/>
    </source>
</evidence>
<keyword evidence="1" id="KW-0121">Carboxypeptidase</keyword>
<keyword evidence="3" id="KW-0328">Glycosyltransferase</keyword>
<evidence type="ECO:0000256" key="4">
    <source>
        <dbReference type="ARBA" id="ARBA00022679"/>
    </source>
</evidence>
<keyword evidence="10" id="KW-0472">Membrane</keyword>
<feature type="compositionally biased region" description="Low complexity" evidence="9">
    <location>
        <begin position="14"/>
        <end position="30"/>
    </location>
</feature>